<dbReference type="Pfam" id="PF05296">
    <property type="entry name" value="TAS2R"/>
    <property type="match status" value="1"/>
</dbReference>
<sequence length="321" mass="36699">PGHYWTTLSIVLSIITIILGVELVIGNLGNGFIALVNIIDWINRTKISSVDQLLTALAVSRIALLWVTFLNKLLSVLYPTVFWSVEIIKMANIIWIASNHFQMWLATDLSIFYFLKIANFSNSTFHYLKWRVEKVISGTLLVSLVLLFLSIELVNTHTDFSIVEYTRTTTVNSSSNESLYSPNHFLLSYTIITAIPFIISLTAFLLLIFSLWRHRRKMQFSSIGSRDASTEAHLRGMQSVVAFLLLYAVFFLFLVMQLFFYWLQQEVVITMLCHVFTLAFPSGHTYILILQNKKLRQASLSVLRCLKRSFKGAETSFPSTS</sequence>
<evidence type="ECO:0000256" key="14">
    <source>
        <dbReference type="SAM" id="Phobius"/>
    </source>
</evidence>
<organism evidence="15 16">
    <name type="scientific">Oryctolagus cuniculus</name>
    <name type="common">Rabbit</name>
    <dbReference type="NCBI Taxonomy" id="9986"/>
    <lineage>
        <taxon>Eukaryota</taxon>
        <taxon>Metazoa</taxon>
        <taxon>Chordata</taxon>
        <taxon>Craniata</taxon>
        <taxon>Vertebrata</taxon>
        <taxon>Euteleostomi</taxon>
        <taxon>Mammalia</taxon>
        <taxon>Eutheria</taxon>
        <taxon>Euarchontoglires</taxon>
        <taxon>Glires</taxon>
        <taxon>Lagomorpha</taxon>
        <taxon>Leporidae</taxon>
        <taxon>Oryctolagus</taxon>
    </lineage>
</organism>
<evidence type="ECO:0000256" key="9">
    <source>
        <dbReference type="ARBA" id="ARBA00023170"/>
    </source>
</evidence>
<evidence type="ECO:0000313" key="15">
    <source>
        <dbReference type="Ensembl" id="ENSOCUP00000044971.1"/>
    </source>
</evidence>
<dbReference type="CDD" id="cd15019">
    <property type="entry name" value="7tm_TAS2R14-like"/>
    <property type="match status" value="1"/>
</dbReference>
<dbReference type="Gene3D" id="1.20.1070.10">
    <property type="entry name" value="Rhodopsin 7-helix transmembrane proteins"/>
    <property type="match status" value="1"/>
</dbReference>
<feature type="transmembrane region" description="Helical" evidence="14">
    <location>
        <begin position="240"/>
        <end position="262"/>
    </location>
</feature>
<evidence type="ECO:0000256" key="13">
    <source>
        <dbReference type="RuleBase" id="RU004424"/>
    </source>
</evidence>
<feature type="transmembrane region" description="Helical" evidence="14">
    <location>
        <begin position="93"/>
        <end position="115"/>
    </location>
</feature>
<comment type="subcellular location">
    <subcellularLocation>
        <location evidence="1 13">Membrane</location>
        <topology evidence="1 13">Multi-pass membrane protein</topology>
    </subcellularLocation>
</comment>
<dbReference type="GeneTree" id="ENSGT01150000286975"/>
<protein>
    <recommendedName>
        <fullName evidence="13">Taste receptor type 2</fullName>
    </recommendedName>
</protein>
<reference evidence="15" key="2">
    <citation type="submission" date="2025-08" db="UniProtKB">
        <authorList>
            <consortium name="Ensembl"/>
        </authorList>
    </citation>
    <scope>IDENTIFICATION</scope>
    <source>
        <strain evidence="15">Thorbecke</strain>
    </source>
</reference>
<evidence type="ECO:0000256" key="3">
    <source>
        <dbReference type="ARBA" id="ARBA00022480"/>
    </source>
</evidence>
<feature type="transmembrane region" description="Helical" evidence="14">
    <location>
        <begin position="12"/>
        <end position="41"/>
    </location>
</feature>
<keyword evidence="5 13" id="KW-0812">Transmembrane</keyword>
<keyword evidence="11 13" id="KW-0807">Transducer</keyword>
<keyword evidence="8 13" id="KW-0472">Membrane</keyword>
<proteinExistence type="inferred from homology"/>
<keyword evidence="7 13" id="KW-0297">G-protein coupled receptor</keyword>
<keyword evidence="16" id="KW-1185">Reference proteome</keyword>
<dbReference type="GO" id="GO:0033038">
    <property type="term" value="F:bitter taste receptor activity"/>
    <property type="evidence" value="ECO:0007669"/>
    <property type="project" value="InterPro"/>
</dbReference>
<evidence type="ECO:0000256" key="2">
    <source>
        <dbReference type="ARBA" id="ARBA00007376"/>
    </source>
</evidence>
<dbReference type="FunFam" id="1.20.1070.10:FF:000042">
    <property type="entry name" value="Taste receptor type 2 member 7"/>
    <property type="match status" value="1"/>
</dbReference>
<keyword evidence="6 14" id="KW-1133">Transmembrane helix</keyword>
<feature type="transmembrane region" description="Helical" evidence="14">
    <location>
        <begin position="53"/>
        <end position="73"/>
    </location>
</feature>
<dbReference type="GO" id="GO:0016020">
    <property type="term" value="C:membrane"/>
    <property type="evidence" value="ECO:0007669"/>
    <property type="project" value="UniProtKB-SubCell"/>
</dbReference>
<comment type="similarity">
    <text evidence="2 12">Belongs to the G-protein coupled receptor T2R family.</text>
</comment>
<dbReference type="PANTHER" id="PTHR11394">
    <property type="entry name" value="TASTE RECEPTOR TYPE 2"/>
    <property type="match status" value="1"/>
</dbReference>
<dbReference type="PANTHER" id="PTHR11394:SF23">
    <property type="entry name" value="TASTE RECEPTOR TYPE 2 MEMBER 14"/>
    <property type="match status" value="1"/>
</dbReference>
<evidence type="ECO:0000256" key="8">
    <source>
        <dbReference type="ARBA" id="ARBA00023136"/>
    </source>
</evidence>
<name>A0A5F9DFC6_RABIT</name>
<gene>
    <name evidence="15" type="primary">LOC100349290</name>
</gene>
<dbReference type="GO" id="GO:0004930">
    <property type="term" value="F:G protein-coupled receptor activity"/>
    <property type="evidence" value="ECO:0007669"/>
    <property type="project" value="UniProtKB-KW"/>
</dbReference>
<evidence type="ECO:0000256" key="10">
    <source>
        <dbReference type="ARBA" id="ARBA00023180"/>
    </source>
</evidence>
<evidence type="ECO:0000256" key="4">
    <source>
        <dbReference type="ARBA" id="ARBA00022606"/>
    </source>
</evidence>
<dbReference type="InterPro" id="IPR007960">
    <property type="entry name" value="TAS2R"/>
</dbReference>
<evidence type="ECO:0000313" key="16">
    <source>
        <dbReference type="Proteomes" id="UP000001811"/>
    </source>
</evidence>
<dbReference type="AlphaFoldDB" id="A0A5F9DFC6"/>
<dbReference type="SUPFAM" id="SSF81321">
    <property type="entry name" value="Family A G protein-coupled receptor-like"/>
    <property type="match status" value="1"/>
</dbReference>
<evidence type="ECO:0000256" key="11">
    <source>
        <dbReference type="ARBA" id="ARBA00023224"/>
    </source>
</evidence>
<accession>A0A5F9DFC6</accession>
<feature type="transmembrane region" description="Helical" evidence="14">
    <location>
        <begin position="268"/>
        <end position="289"/>
    </location>
</feature>
<reference evidence="15 16" key="1">
    <citation type="journal article" date="2011" name="Nature">
        <title>A high-resolution map of human evolutionary constraint using 29 mammals.</title>
        <authorList>
            <person name="Lindblad-Toh K."/>
            <person name="Garber M."/>
            <person name="Zuk O."/>
            <person name="Lin M.F."/>
            <person name="Parker B.J."/>
            <person name="Washietl S."/>
            <person name="Kheradpour P."/>
            <person name="Ernst J."/>
            <person name="Jordan G."/>
            <person name="Mauceli E."/>
            <person name="Ward L.D."/>
            <person name="Lowe C.B."/>
            <person name="Holloway A.K."/>
            <person name="Clamp M."/>
            <person name="Gnerre S."/>
            <person name="Alfoldi J."/>
            <person name="Beal K."/>
            <person name="Chang J."/>
            <person name="Clawson H."/>
            <person name="Cuff J."/>
            <person name="Di Palma F."/>
            <person name="Fitzgerald S."/>
            <person name="Flicek P."/>
            <person name="Guttman M."/>
            <person name="Hubisz M.J."/>
            <person name="Jaffe D.B."/>
            <person name="Jungreis I."/>
            <person name="Kent W.J."/>
            <person name="Kostka D."/>
            <person name="Lara M."/>
            <person name="Martins A.L."/>
            <person name="Massingham T."/>
            <person name="Moltke I."/>
            <person name="Raney B.J."/>
            <person name="Rasmussen M.D."/>
            <person name="Robinson J."/>
            <person name="Stark A."/>
            <person name="Vilella A.J."/>
            <person name="Wen J."/>
            <person name="Xie X."/>
            <person name="Zody M.C."/>
            <person name="Baldwin J."/>
            <person name="Bloom T."/>
            <person name="Chin C.W."/>
            <person name="Heiman D."/>
            <person name="Nicol R."/>
            <person name="Nusbaum C."/>
            <person name="Young S."/>
            <person name="Wilkinson J."/>
            <person name="Worley K.C."/>
            <person name="Kovar C.L."/>
            <person name="Muzny D.M."/>
            <person name="Gibbs R.A."/>
            <person name="Cree A."/>
            <person name="Dihn H.H."/>
            <person name="Fowler G."/>
            <person name="Jhangiani S."/>
            <person name="Joshi V."/>
            <person name="Lee S."/>
            <person name="Lewis L.R."/>
            <person name="Nazareth L.V."/>
            <person name="Okwuonu G."/>
            <person name="Santibanez J."/>
            <person name="Warren W.C."/>
            <person name="Mardis E.R."/>
            <person name="Weinstock G.M."/>
            <person name="Wilson R.K."/>
            <person name="Delehaunty K."/>
            <person name="Dooling D."/>
            <person name="Fronik C."/>
            <person name="Fulton L."/>
            <person name="Fulton B."/>
            <person name="Graves T."/>
            <person name="Minx P."/>
            <person name="Sodergren E."/>
            <person name="Birney E."/>
            <person name="Margulies E.H."/>
            <person name="Herrero J."/>
            <person name="Green E.D."/>
            <person name="Haussler D."/>
            <person name="Siepel A."/>
            <person name="Goldman N."/>
            <person name="Pollard K.S."/>
            <person name="Pedersen J.S."/>
            <person name="Lander E.S."/>
            <person name="Kellis M."/>
        </authorList>
    </citation>
    <scope>NUCLEOTIDE SEQUENCE [LARGE SCALE GENOMIC DNA]</scope>
    <source>
        <strain evidence="16">Thorbecke</strain>
    </source>
</reference>
<evidence type="ECO:0000256" key="7">
    <source>
        <dbReference type="ARBA" id="ARBA00023040"/>
    </source>
</evidence>
<feature type="transmembrane region" description="Helical" evidence="14">
    <location>
        <begin position="135"/>
        <end position="154"/>
    </location>
</feature>
<evidence type="ECO:0000256" key="12">
    <source>
        <dbReference type="RuleBase" id="RU004423"/>
    </source>
</evidence>
<evidence type="ECO:0000256" key="6">
    <source>
        <dbReference type="ARBA" id="ARBA00022989"/>
    </source>
</evidence>
<dbReference type="FunCoup" id="A0A5F9DFC6">
    <property type="interactions" value="1"/>
</dbReference>
<dbReference type="Proteomes" id="UP000001811">
    <property type="component" value="Unplaced"/>
</dbReference>
<keyword evidence="4 13" id="KW-0716">Sensory transduction</keyword>
<reference evidence="15" key="3">
    <citation type="submission" date="2025-09" db="UniProtKB">
        <authorList>
            <consortium name="Ensembl"/>
        </authorList>
    </citation>
    <scope>IDENTIFICATION</scope>
    <source>
        <strain evidence="15">Thorbecke</strain>
    </source>
</reference>
<keyword evidence="10" id="KW-0325">Glycoprotein</keyword>
<feature type="transmembrane region" description="Helical" evidence="14">
    <location>
        <begin position="186"/>
        <end position="212"/>
    </location>
</feature>
<dbReference type="InParanoid" id="A0A5F9DFC6"/>
<keyword evidence="3 13" id="KW-0919">Taste</keyword>
<evidence type="ECO:0000256" key="5">
    <source>
        <dbReference type="ARBA" id="ARBA00022692"/>
    </source>
</evidence>
<dbReference type="Ensembl" id="ENSOCUT00000035814.1">
    <property type="protein sequence ID" value="ENSOCUP00000044971.1"/>
    <property type="gene ID" value="ENSOCUG00000038659.1"/>
</dbReference>
<keyword evidence="9 13" id="KW-0675">Receptor</keyword>
<evidence type="ECO:0000256" key="1">
    <source>
        <dbReference type="ARBA" id="ARBA00004141"/>
    </source>
</evidence>